<dbReference type="RefSeq" id="WP_128388073.1">
    <property type="nucleotide sequence ID" value="NZ_SBII01000001.1"/>
</dbReference>
<keyword evidence="1" id="KW-0732">Signal</keyword>
<keyword evidence="3" id="KW-1185">Reference proteome</keyword>
<reference evidence="2 3" key="1">
    <citation type="submission" date="2019-01" db="EMBL/GenBank/DDBJ databases">
        <title>Flavobacterium sp. nov.,isolated from freshwater.</title>
        <authorList>
            <person name="Zhang R."/>
            <person name="Du Z.-J."/>
        </authorList>
    </citation>
    <scope>NUCLEOTIDE SEQUENCE [LARGE SCALE GENOMIC DNA]</scope>
    <source>
        <strain evidence="2 3">1E403</strain>
    </source>
</reference>
<comment type="caution">
    <text evidence="2">The sequence shown here is derived from an EMBL/GenBank/DDBJ whole genome shotgun (WGS) entry which is preliminary data.</text>
</comment>
<proteinExistence type="predicted"/>
<evidence type="ECO:0008006" key="4">
    <source>
        <dbReference type="Google" id="ProtNLM"/>
    </source>
</evidence>
<evidence type="ECO:0000313" key="3">
    <source>
        <dbReference type="Proteomes" id="UP000287527"/>
    </source>
</evidence>
<protein>
    <recommendedName>
        <fullName evidence="4">Outer membrane protein beta-barrel domain-containing protein</fullName>
    </recommendedName>
</protein>
<gene>
    <name evidence="2" type="ORF">EPI11_00890</name>
</gene>
<feature type="chain" id="PRO_5018547819" description="Outer membrane protein beta-barrel domain-containing protein" evidence="1">
    <location>
        <begin position="21"/>
        <end position="237"/>
    </location>
</feature>
<organism evidence="2 3">
    <name type="scientific">Flavobacterium cerinum</name>
    <dbReference type="NCBI Taxonomy" id="2502784"/>
    <lineage>
        <taxon>Bacteria</taxon>
        <taxon>Pseudomonadati</taxon>
        <taxon>Bacteroidota</taxon>
        <taxon>Flavobacteriia</taxon>
        <taxon>Flavobacteriales</taxon>
        <taxon>Flavobacteriaceae</taxon>
        <taxon>Flavobacterium</taxon>
    </lineage>
</organism>
<sequence length="237" mass="26090">MKKIVFIALGVLGVQLSVIAQETETPAATTNEQTQIKRRNVDRPNFYYGFGVNVLSDYKMNDKLKASGMPQIANAAPEFTFGFSFVPSDSRFYHDIEAGLGYMDEKTAGNRIKTTVANVKMRVQYKLIDKQDMFFSAGLDIGYAQTGINLYSRGNTIDLNNLNPATHTGHISMRNGQLTLGPSVALGLFQQSFPVRINAGYNIGVTRGKWKSDFADLANTVNESGQGSFYAKVLIGF</sequence>
<accession>A0A3S3R260</accession>
<dbReference type="EMBL" id="SBII01000001">
    <property type="protein sequence ID" value="RWX03517.1"/>
    <property type="molecule type" value="Genomic_DNA"/>
</dbReference>
<dbReference type="AlphaFoldDB" id="A0A3S3R260"/>
<dbReference type="OrthoDB" id="1357163at2"/>
<evidence type="ECO:0000313" key="2">
    <source>
        <dbReference type="EMBL" id="RWX03517.1"/>
    </source>
</evidence>
<evidence type="ECO:0000256" key="1">
    <source>
        <dbReference type="SAM" id="SignalP"/>
    </source>
</evidence>
<name>A0A3S3R260_9FLAO</name>
<feature type="signal peptide" evidence="1">
    <location>
        <begin position="1"/>
        <end position="20"/>
    </location>
</feature>
<dbReference type="Proteomes" id="UP000287527">
    <property type="component" value="Unassembled WGS sequence"/>
</dbReference>